<reference evidence="1 2" key="1">
    <citation type="submission" date="2018-08" db="EMBL/GenBank/DDBJ databases">
        <title>Cellulomonas rhizosphaerae sp. nov., a novel actinomycete isolated from soil.</title>
        <authorList>
            <person name="Tian Y."/>
        </authorList>
    </citation>
    <scope>NUCLEOTIDE SEQUENCE [LARGE SCALE GENOMIC DNA]</scope>
    <source>
        <strain evidence="1 2">NEAU-TCZ24</strain>
    </source>
</reference>
<sequence>MSVLDDLETPKASDRTITEDLMARLQRHYIKPSAPLPGGVFLPEVGWNGGVHPSRCDALFIGFTGSSGRMLVGHEVKASRSDWLNELSKPGKADAWADQCHEWWLVTAPGIVHPGELPAGWGHMVPGPSRTRMRVVTPARRRPDTHSPSWDATRSIIARLDTLQSQARAAIRDEERQRVADELAAAADAETKWMEASRAQTDSLRQRLKVVEDALGVQLVTHDEGSLHTAGPDRLTDLAALLAHHTELQGAVDALADRYGRTDLTNVRKALDDLEAGLRRARAGLPATAPDRRRW</sequence>
<dbReference type="OrthoDB" id="6180861at2"/>
<accession>A0A413RJH5</accession>
<keyword evidence="2" id="KW-1185">Reference proteome</keyword>
<dbReference type="Proteomes" id="UP000283374">
    <property type="component" value="Unassembled WGS sequence"/>
</dbReference>
<protein>
    <recommendedName>
        <fullName evidence="3">MmcB family DNA repair protein</fullName>
    </recommendedName>
</protein>
<organism evidence="1 2">
    <name type="scientific">Cellulomonas rhizosphaerae</name>
    <dbReference type="NCBI Taxonomy" id="2293719"/>
    <lineage>
        <taxon>Bacteria</taxon>
        <taxon>Bacillati</taxon>
        <taxon>Actinomycetota</taxon>
        <taxon>Actinomycetes</taxon>
        <taxon>Micrococcales</taxon>
        <taxon>Cellulomonadaceae</taxon>
        <taxon>Cellulomonas</taxon>
    </lineage>
</organism>
<dbReference type="EMBL" id="QWKP01000211">
    <property type="protein sequence ID" value="RHA38702.1"/>
    <property type="molecule type" value="Genomic_DNA"/>
</dbReference>
<evidence type="ECO:0008006" key="3">
    <source>
        <dbReference type="Google" id="ProtNLM"/>
    </source>
</evidence>
<dbReference type="RefSeq" id="WP_118767895.1">
    <property type="nucleotide sequence ID" value="NZ_QWKP01000211.1"/>
</dbReference>
<proteinExistence type="predicted"/>
<evidence type="ECO:0000313" key="1">
    <source>
        <dbReference type="EMBL" id="RHA38702.1"/>
    </source>
</evidence>
<evidence type="ECO:0000313" key="2">
    <source>
        <dbReference type="Proteomes" id="UP000283374"/>
    </source>
</evidence>
<dbReference type="AlphaFoldDB" id="A0A413RJH5"/>
<gene>
    <name evidence="1" type="ORF">D1825_13285</name>
</gene>
<name>A0A413RJH5_9CELL</name>
<comment type="caution">
    <text evidence="1">The sequence shown here is derived from an EMBL/GenBank/DDBJ whole genome shotgun (WGS) entry which is preliminary data.</text>
</comment>